<protein>
    <recommendedName>
        <fullName evidence="4">Ca2+-modulated nonselective cation channel polycystin</fullName>
    </recommendedName>
</protein>
<dbReference type="Proteomes" id="UP000008062">
    <property type="component" value="Chromosome 7"/>
</dbReference>
<evidence type="ECO:0000313" key="2">
    <source>
        <dbReference type="EMBL" id="EGP86072.1"/>
    </source>
</evidence>
<evidence type="ECO:0008006" key="4">
    <source>
        <dbReference type="Google" id="ProtNLM"/>
    </source>
</evidence>
<dbReference type="RefSeq" id="XP_003851096.1">
    <property type="nucleotide sequence ID" value="XM_003851048.1"/>
</dbReference>
<organism evidence="2 3">
    <name type="scientific">Zymoseptoria tritici (strain CBS 115943 / IPO323)</name>
    <name type="common">Speckled leaf blotch fungus</name>
    <name type="synonym">Septoria tritici</name>
    <dbReference type="NCBI Taxonomy" id="336722"/>
    <lineage>
        <taxon>Eukaryota</taxon>
        <taxon>Fungi</taxon>
        <taxon>Dikarya</taxon>
        <taxon>Ascomycota</taxon>
        <taxon>Pezizomycotina</taxon>
        <taxon>Dothideomycetes</taxon>
        <taxon>Dothideomycetidae</taxon>
        <taxon>Mycosphaerellales</taxon>
        <taxon>Mycosphaerellaceae</taxon>
        <taxon>Zymoseptoria</taxon>
    </lineage>
</organism>
<keyword evidence="1" id="KW-0732">Signal</keyword>
<sequence length="365" mass="40009">MHLTQILVGAAALLPNLAVAHLEARASNTAVDQCQQDIRYNGGYDFCKTFFPTRTVTVNHVVYKNGGTTTICTTKQAPCTTTPPSYHQKREAKFDLRDADGARGQVKCNRQGVPYNLQKQYSCDVIEKACRQYYPPKFRLRQISSQSTIAEYKPLATVYTTKTVTPACSSTTAKSSTMTKKIVASPFYDSWLDTFDNKIEYAVYYAVYKWQHHIPHNTFYHGYTAASTSASTSISTSASTSVSTTASISTRTCLAQVDAFCQRNSLDISQTCCAGTTCVEVEPNVYRCRPGDCKTKVDDTCVPNSSEPSETCCESSGNTCQEGPPNTYFCRPAMPTVCKSQIDAICVPNTAIFSETCCVSSGNTC</sequence>
<dbReference type="AlphaFoldDB" id="F9XG28"/>
<dbReference type="InParanoid" id="F9XG28"/>
<accession>F9XG28</accession>
<feature type="chain" id="PRO_5003390518" description="Ca2+-modulated nonselective cation channel polycystin" evidence="1">
    <location>
        <begin position="21"/>
        <end position="365"/>
    </location>
</feature>
<dbReference type="HOGENOM" id="CLU_759124_0_0_1"/>
<reference evidence="2 3" key="1">
    <citation type="journal article" date="2011" name="PLoS Genet.">
        <title>Finished genome of the fungal wheat pathogen Mycosphaerella graminicola reveals dispensome structure, chromosome plasticity, and stealth pathogenesis.</title>
        <authorList>
            <person name="Goodwin S.B."/>
            <person name="Ben M'barek S."/>
            <person name="Dhillon B."/>
            <person name="Wittenberg A.H.J."/>
            <person name="Crane C.F."/>
            <person name="Hane J.K."/>
            <person name="Foster A.J."/>
            <person name="Van der Lee T.A.J."/>
            <person name="Grimwood J."/>
            <person name="Aerts A."/>
            <person name="Antoniw J."/>
            <person name="Bailey A."/>
            <person name="Bluhm B."/>
            <person name="Bowler J."/>
            <person name="Bristow J."/>
            <person name="van der Burgt A."/>
            <person name="Canto-Canche B."/>
            <person name="Churchill A.C.L."/>
            <person name="Conde-Ferraez L."/>
            <person name="Cools H.J."/>
            <person name="Coutinho P.M."/>
            <person name="Csukai M."/>
            <person name="Dehal P."/>
            <person name="De Wit P."/>
            <person name="Donzelli B."/>
            <person name="van de Geest H.C."/>
            <person name="van Ham R.C.H.J."/>
            <person name="Hammond-Kosack K.E."/>
            <person name="Henrissat B."/>
            <person name="Kilian A."/>
            <person name="Kobayashi A.K."/>
            <person name="Koopmann E."/>
            <person name="Kourmpetis Y."/>
            <person name="Kuzniar A."/>
            <person name="Lindquist E."/>
            <person name="Lombard V."/>
            <person name="Maliepaard C."/>
            <person name="Martins N."/>
            <person name="Mehrabi R."/>
            <person name="Nap J.P.H."/>
            <person name="Ponomarenko A."/>
            <person name="Rudd J.J."/>
            <person name="Salamov A."/>
            <person name="Schmutz J."/>
            <person name="Schouten H.J."/>
            <person name="Shapiro H."/>
            <person name="Stergiopoulos I."/>
            <person name="Torriani S.F.F."/>
            <person name="Tu H."/>
            <person name="de Vries R.P."/>
            <person name="Waalwijk C."/>
            <person name="Ware S.B."/>
            <person name="Wiebenga A."/>
            <person name="Zwiers L.-H."/>
            <person name="Oliver R.P."/>
            <person name="Grigoriev I.V."/>
            <person name="Kema G.H.J."/>
        </authorList>
    </citation>
    <scope>NUCLEOTIDE SEQUENCE [LARGE SCALE GENOMIC DNA]</scope>
    <source>
        <strain evidence="3">CBS 115943 / IPO323</strain>
    </source>
</reference>
<evidence type="ECO:0000256" key="1">
    <source>
        <dbReference type="SAM" id="SignalP"/>
    </source>
</evidence>
<keyword evidence="3" id="KW-1185">Reference proteome</keyword>
<gene>
    <name evidence="2" type="ORF">MYCGRDRAFT_94557</name>
</gene>
<dbReference type="KEGG" id="ztr:MYCGRDRAFT_94557"/>
<dbReference type="OrthoDB" id="10390429at2759"/>
<name>F9XG28_ZYMTI</name>
<feature type="signal peptide" evidence="1">
    <location>
        <begin position="1"/>
        <end position="20"/>
    </location>
</feature>
<evidence type="ECO:0000313" key="3">
    <source>
        <dbReference type="Proteomes" id="UP000008062"/>
    </source>
</evidence>
<dbReference type="GeneID" id="13397483"/>
<dbReference type="EMBL" id="CM001202">
    <property type="protein sequence ID" value="EGP86072.1"/>
    <property type="molecule type" value="Genomic_DNA"/>
</dbReference>
<proteinExistence type="predicted"/>
<dbReference type="STRING" id="336722.F9XG28"/>